<sequence>MGNGWRALRRRILTPNVSATSLDVRGFHKKSPQAQELLETVGRTFLDGYAYAVEARDVAAAEARLEQVPTRFQGFAYEGAAMGYAMLDGLPLGGGRHVVDFLAGRAQRHVYMVYVGIGWAMARLPRFRWPRGDVFDPLLRWLILDGYGFHQAYFATRRYVHEHYREPAFPWPADARGYADSAIDQGIGRALWFVGGTDPRRVTELIDRFPRKRHADLYGGVGLAAAYAGGGDSAELVLLRERAGEHRAQVAQGAAFAAEARVRAELLVPHTERAAQVLCGTSAVRAAELTQRLRPESPVDGELPAYEVWRQRIAAEFVSLGGVTA</sequence>
<protein>
    <recommendedName>
        <fullName evidence="3">Enediyne biosynthesis protein</fullName>
    </recommendedName>
</protein>
<dbReference type="InterPro" id="IPR012964">
    <property type="entry name" value="DUF1702"/>
</dbReference>
<evidence type="ECO:0000313" key="2">
    <source>
        <dbReference type="Proteomes" id="UP000198727"/>
    </source>
</evidence>
<evidence type="ECO:0008006" key="3">
    <source>
        <dbReference type="Google" id="ProtNLM"/>
    </source>
</evidence>
<dbReference type="Pfam" id="PF08012">
    <property type="entry name" value="DUF1702"/>
    <property type="match status" value="1"/>
</dbReference>
<dbReference type="RefSeq" id="WP_279587045.1">
    <property type="nucleotide sequence ID" value="NZ_FOWW01000001.1"/>
</dbReference>
<dbReference type="EMBL" id="FOWW01000001">
    <property type="protein sequence ID" value="SFP09500.1"/>
    <property type="molecule type" value="Genomic_DNA"/>
</dbReference>
<dbReference type="STRING" id="587909.SAMN05421810_101937"/>
<evidence type="ECO:0000313" key="1">
    <source>
        <dbReference type="EMBL" id="SFP09500.1"/>
    </source>
</evidence>
<gene>
    <name evidence="1" type="ORF">SAMN05421810_101937</name>
</gene>
<organism evidence="1 2">
    <name type="scientific">Amycolatopsis arida</name>
    <dbReference type="NCBI Taxonomy" id="587909"/>
    <lineage>
        <taxon>Bacteria</taxon>
        <taxon>Bacillati</taxon>
        <taxon>Actinomycetota</taxon>
        <taxon>Actinomycetes</taxon>
        <taxon>Pseudonocardiales</taxon>
        <taxon>Pseudonocardiaceae</taxon>
        <taxon>Amycolatopsis</taxon>
    </lineage>
</organism>
<accession>A0A1I5MJ06</accession>
<proteinExistence type="predicted"/>
<keyword evidence="2" id="KW-1185">Reference proteome</keyword>
<dbReference type="Proteomes" id="UP000198727">
    <property type="component" value="Unassembled WGS sequence"/>
</dbReference>
<reference evidence="2" key="1">
    <citation type="submission" date="2016-10" db="EMBL/GenBank/DDBJ databases">
        <authorList>
            <person name="Varghese N."/>
            <person name="Submissions S."/>
        </authorList>
    </citation>
    <scope>NUCLEOTIDE SEQUENCE [LARGE SCALE GENOMIC DNA]</scope>
    <source>
        <strain evidence="2">CGMCC 4.5579</strain>
    </source>
</reference>
<dbReference type="AlphaFoldDB" id="A0A1I5MJ06"/>
<name>A0A1I5MJ06_9PSEU</name>